<comment type="similarity">
    <text evidence="1">Belongs to the N-acetylmuramoyl-L-alanine amidase 2 family.</text>
</comment>
<feature type="non-terminal residue" evidence="4">
    <location>
        <position position="1"/>
    </location>
</feature>
<evidence type="ECO:0000313" key="4">
    <source>
        <dbReference type="EMBL" id="CAL1548904.1"/>
    </source>
</evidence>
<reference evidence="4 5" key="1">
    <citation type="submission" date="2024-04" db="EMBL/GenBank/DDBJ databases">
        <authorList>
            <consortium name="Genoscope - CEA"/>
            <person name="William W."/>
        </authorList>
    </citation>
    <scope>NUCLEOTIDE SEQUENCE [LARGE SCALE GENOMIC DNA]</scope>
</reference>
<evidence type="ECO:0000256" key="1">
    <source>
        <dbReference type="ARBA" id="ARBA00007553"/>
    </source>
</evidence>
<dbReference type="Pfam" id="PF01510">
    <property type="entry name" value="Amidase_2"/>
    <property type="match status" value="1"/>
</dbReference>
<dbReference type="EMBL" id="CAXITT010002082">
    <property type="protein sequence ID" value="CAL1548904.1"/>
    <property type="molecule type" value="Genomic_DNA"/>
</dbReference>
<evidence type="ECO:0008006" key="6">
    <source>
        <dbReference type="Google" id="ProtNLM"/>
    </source>
</evidence>
<accession>A0AAV2IUP4</accession>
<comment type="caution">
    <text evidence="4">The sequence shown here is derived from an EMBL/GenBank/DDBJ whole genome shotgun (WGS) entry which is preliminary data.</text>
</comment>
<dbReference type="GO" id="GO:0008745">
    <property type="term" value="F:N-acetylmuramoyl-L-alanine amidase activity"/>
    <property type="evidence" value="ECO:0007669"/>
    <property type="project" value="InterPro"/>
</dbReference>
<dbReference type="SMART" id="SM00644">
    <property type="entry name" value="Ami_2"/>
    <property type="match status" value="1"/>
</dbReference>
<protein>
    <recommendedName>
        <fullName evidence="6">N-acetylmuramoyl-L-alanine amidase</fullName>
    </recommendedName>
</protein>
<name>A0AAV2IUP4_LYMST</name>
<dbReference type="GO" id="GO:0008270">
    <property type="term" value="F:zinc ion binding"/>
    <property type="evidence" value="ECO:0007669"/>
    <property type="project" value="InterPro"/>
</dbReference>
<dbReference type="AlphaFoldDB" id="A0AAV2IUP4"/>
<dbReference type="PANTHER" id="PTHR11022:SF41">
    <property type="entry name" value="PEPTIDOGLYCAN-RECOGNITION PROTEIN LC-RELATED"/>
    <property type="match status" value="1"/>
</dbReference>
<dbReference type="PANTHER" id="PTHR11022">
    <property type="entry name" value="PEPTIDOGLYCAN RECOGNITION PROTEIN"/>
    <property type="match status" value="1"/>
</dbReference>
<dbReference type="Proteomes" id="UP001497497">
    <property type="component" value="Unassembled WGS sequence"/>
</dbReference>
<evidence type="ECO:0000259" key="3">
    <source>
        <dbReference type="SMART" id="SM00701"/>
    </source>
</evidence>
<dbReference type="CDD" id="cd06583">
    <property type="entry name" value="PGRP"/>
    <property type="match status" value="1"/>
</dbReference>
<proteinExistence type="inferred from homology"/>
<dbReference type="InterPro" id="IPR015510">
    <property type="entry name" value="PGRP"/>
</dbReference>
<dbReference type="SMART" id="SM00701">
    <property type="entry name" value="PGRP"/>
    <property type="match status" value="1"/>
</dbReference>
<dbReference type="InterPro" id="IPR036505">
    <property type="entry name" value="Amidase/PGRP_sf"/>
</dbReference>
<evidence type="ECO:0000259" key="2">
    <source>
        <dbReference type="SMART" id="SM00644"/>
    </source>
</evidence>
<evidence type="ECO:0000313" key="5">
    <source>
        <dbReference type="Proteomes" id="UP001497497"/>
    </source>
</evidence>
<dbReference type="Gene3D" id="3.40.80.10">
    <property type="entry name" value="Peptidoglycan recognition protein-like"/>
    <property type="match status" value="1"/>
</dbReference>
<gene>
    <name evidence="4" type="ORF">GSLYS_00022221001</name>
</gene>
<dbReference type="GO" id="GO:0009253">
    <property type="term" value="P:peptidoglycan catabolic process"/>
    <property type="evidence" value="ECO:0007669"/>
    <property type="project" value="InterPro"/>
</dbReference>
<keyword evidence="5" id="KW-1185">Reference proteome</keyword>
<sequence length="128" mass="14163">EQIVVHHSASTNQTAEDFAEYHVLTHGWPGIGYHFVVEKDGKIIMGNPLTNISYNTENQNTKTVAICLSGNFEVEQPTAAQMASLGNLIAYLRNELPQSLQVYGHRDFAATSCPGNNLYIQLPQFKLA</sequence>
<dbReference type="InterPro" id="IPR002502">
    <property type="entry name" value="Amidase_domain"/>
</dbReference>
<dbReference type="SUPFAM" id="SSF55846">
    <property type="entry name" value="N-acetylmuramoyl-L-alanine amidase-like"/>
    <property type="match status" value="1"/>
</dbReference>
<organism evidence="4 5">
    <name type="scientific">Lymnaea stagnalis</name>
    <name type="common">Great pond snail</name>
    <name type="synonym">Helix stagnalis</name>
    <dbReference type="NCBI Taxonomy" id="6523"/>
    <lineage>
        <taxon>Eukaryota</taxon>
        <taxon>Metazoa</taxon>
        <taxon>Spiralia</taxon>
        <taxon>Lophotrochozoa</taxon>
        <taxon>Mollusca</taxon>
        <taxon>Gastropoda</taxon>
        <taxon>Heterobranchia</taxon>
        <taxon>Euthyneura</taxon>
        <taxon>Panpulmonata</taxon>
        <taxon>Hygrophila</taxon>
        <taxon>Lymnaeoidea</taxon>
        <taxon>Lymnaeidae</taxon>
        <taxon>Lymnaea</taxon>
    </lineage>
</organism>
<dbReference type="InterPro" id="IPR006619">
    <property type="entry name" value="PGRP_domain_met/bac"/>
</dbReference>
<feature type="domain" description="N-acetylmuramoyl-L-alanine amidase" evidence="2">
    <location>
        <begin position="1"/>
        <end position="115"/>
    </location>
</feature>
<feature type="domain" description="Peptidoglycan recognition protein family" evidence="3">
    <location>
        <begin position="1"/>
        <end position="109"/>
    </location>
</feature>